<reference evidence="5 6" key="1">
    <citation type="journal article" date="2007" name="Proc. Natl. Acad. Sci. U.S.A.">
        <title>Independent sorting-out of thousands of duplicated gene pairs in two yeast species descended from a whole-genome duplication.</title>
        <authorList>
            <person name="Scannell D.R."/>
            <person name="Frank A.C."/>
            <person name="Conant G.C."/>
            <person name="Byrne K.P."/>
            <person name="Woolfit M."/>
            <person name="Wolfe K.H."/>
        </authorList>
    </citation>
    <scope>NUCLEOTIDE SEQUENCE [LARGE SCALE GENOMIC DNA]</scope>
    <source>
        <strain evidence="6">ATCC 22028 / DSM 70294 / BCRC 21397 / CBS 2163 / NBRC 10782 / NRRL Y-8283 / UCD 57-17</strain>
    </source>
</reference>
<dbReference type="RefSeq" id="XP_001643360.1">
    <property type="nucleotide sequence ID" value="XM_001643310.1"/>
</dbReference>
<comment type="subunit">
    <text evidence="4">Interacts with the elongator complex.</text>
</comment>
<dbReference type="Pfam" id="PF08433">
    <property type="entry name" value="KTI12"/>
    <property type="match status" value="1"/>
</dbReference>
<dbReference type="GO" id="GO:0005737">
    <property type="term" value="C:cytoplasm"/>
    <property type="evidence" value="ECO:0007669"/>
    <property type="project" value="EnsemblFungi"/>
</dbReference>
<dbReference type="OMA" id="THSRWDK"/>
<dbReference type="GO" id="GO:0002098">
    <property type="term" value="P:tRNA wobble uridine modification"/>
    <property type="evidence" value="ECO:0007669"/>
    <property type="project" value="EnsemblFungi"/>
</dbReference>
<gene>
    <name evidence="5" type="ORF">Kpol_467p14</name>
</gene>
<dbReference type="HOGENOM" id="CLU_027147_2_0_1"/>
<dbReference type="KEGG" id="vpo:Kpol_467p14"/>
<comment type="similarity">
    <text evidence="3">Belongs to the KTI12 family.</text>
</comment>
<dbReference type="GO" id="GO:0006357">
    <property type="term" value="P:regulation of transcription by RNA polymerase II"/>
    <property type="evidence" value="ECO:0007669"/>
    <property type="project" value="EnsemblFungi"/>
</dbReference>
<evidence type="ECO:0000313" key="6">
    <source>
        <dbReference type="Proteomes" id="UP000000267"/>
    </source>
</evidence>
<dbReference type="FunFam" id="3.40.50.300:FF:000827">
    <property type="entry name" value="KTI12 chromatin-associated homolog"/>
    <property type="match status" value="1"/>
</dbReference>
<dbReference type="PhylomeDB" id="A7TQF8"/>
<organism evidence="6">
    <name type="scientific">Vanderwaltozyma polyspora (strain ATCC 22028 / DSM 70294 / BCRC 21397 / CBS 2163 / NBRC 10782 / NRRL Y-8283 / UCD 57-17)</name>
    <name type="common">Kluyveromyces polysporus</name>
    <dbReference type="NCBI Taxonomy" id="436907"/>
    <lineage>
        <taxon>Eukaryota</taxon>
        <taxon>Fungi</taxon>
        <taxon>Dikarya</taxon>
        <taxon>Ascomycota</taxon>
        <taxon>Saccharomycotina</taxon>
        <taxon>Saccharomycetes</taxon>
        <taxon>Saccharomycetales</taxon>
        <taxon>Saccharomycetaceae</taxon>
        <taxon>Vanderwaltozyma</taxon>
    </lineage>
</organism>
<dbReference type="GeneID" id="5543580"/>
<keyword evidence="1" id="KW-0547">Nucleotide-binding</keyword>
<dbReference type="eggNOG" id="KOG3062">
    <property type="taxonomic scope" value="Eukaryota"/>
</dbReference>
<evidence type="ECO:0000256" key="3">
    <source>
        <dbReference type="ARBA" id="ARBA00025768"/>
    </source>
</evidence>
<proteinExistence type="inferred from homology"/>
<dbReference type="GO" id="GO:0005634">
    <property type="term" value="C:nucleus"/>
    <property type="evidence" value="ECO:0007669"/>
    <property type="project" value="EnsemblFungi"/>
</dbReference>
<dbReference type="Gene3D" id="3.40.50.300">
    <property type="entry name" value="P-loop containing nucleotide triphosphate hydrolases"/>
    <property type="match status" value="1"/>
</dbReference>
<dbReference type="OrthoDB" id="9972657at2759"/>
<dbReference type="PANTHER" id="PTHR12435">
    <property type="match status" value="1"/>
</dbReference>
<protein>
    <recommendedName>
        <fullName evidence="7">Protein KTI12</fullName>
    </recommendedName>
</protein>
<evidence type="ECO:0000256" key="1">
    <source>
        <dbReference type="ARBA" id="ARBA00022741"/>
    </source>
</evidence>
<evidence type="ECO:0008006" key="7">
    <source>
        <dbReference type="Google" id="ProtNLM"/>
    </source>
</evidence>
<dbReference type="Proteomes" id="UP000000267">
    <property type="component" value="Unassembled WGS sequence"/>
</dbReference>
<dbReference type="FunCoup" id="A7TQF8">
    <property type="interactions" value="688"/>
</dbReference>
<sequence length="310" mass="35550">MPLILFTGYPSSGKTTKAKELISLLEDKIENTPALKNKKYSIVYHSDESLGIQHNDYITSQDERKLRSEIISAVKRDLSKNNIVIVDSLNYIKGFRYQLHCEVKNCSTTFCLIHVMCPVDVIYDWNKSSSNSWDNELLDQLIQRYEEPNAQSRWDSPLFPVLSNEDSMKDYIEDISSAIFNTGNSLNTRDPLSRSFQKPNSVTILKPASQTNFIQVLDREATLVVKKIMEEIKIAQSIGNNSTSRVIVSEGVTDINDDRCSYVDLPVNGVTLAQLQRLKRQFVNLNKLRDMERDRIVHMFADYLNKNLND</sequence>
<dbReference type="InParanoid" id="A7TQF8"/>
<dbReference type="AlphaFoldDB" id="A7TQF8"/>
<keyword evidence="6" id="KW-1185">Reference proteome</keyword>
<evidence type="ECO:0000313" key="5">
    <source>
        <dbReference type="EMBL" id="EDO15502.1"/>
    </source>
</evidence>
<dbReference type="GO" id="GO:0005524">
    <property type="term" value="F:ATP binding"/>
    <property type="evidence" value="ECO:0007669"/>
    <property type="project" value="UniProtKB-KW"/>
</dbReference>
<evidence type="ECO:0000256" key="4">
    <source>
        <dbReference type="ARBA" id="ARBA00063730"/>
    </source>
</evidence>
<dbReference type="GO" id="GO:0003682">
    <property type="term" value="F:chromatin binding"/>
    <property type="evidence" value="ECO:0007669"/>
    <property type="project" value="EnsemblFungi"/>
</dbReference>
<dbReference type="STRING" id="436907.A7TQF8"/>
<evidence type="ECO:0000256" key="2">
    <source>
        <dbReference type="ARBA" id="ARBA00022840"/>
    </source>
</evidence>
<dbReference type="SUPFAM" id="SSF52540">
    <property type="entry name" value="P-loop containing nucleoside triphosphate hydrolases"/>
    <property type="match status" value="1"/>
</dbReference>
<dbReference type="EMBL" id="DS480457">
    <property type="protein sequence ID" value="EDO15502.1"/>
    <property type="molecule type" value="Genomic_DNA"/>
</dbReference>
<dbReference type="InterPro" id="IPR027417">
    <property type="entry name" value="P-loop_NTPase"/>
</dbReference>
<dbReference type="InterPro" id="IPR013641">
    <property type="entry name" value="KTI12/PSTK"/>
</dbReference>
<accession>A7TQF8</accession>
<name>A7TQF8_VANPO</name>
<keyword evidence="2" id="KW-0067">ATP-binding</keyword>